<evidence type="ECO:0000256" key="5">
    <source>
        <dbReference type="ARBA" id="ARBA00023235"/>
    </source>
</evidence>
<feature type="chain" id="PRO_5004018751" evidence="7">
    <location>
        <begin position="19"/>
        <end position="745"/>
    </location>
</feature>
<evidence type="ECO:0000256" key="6">
    <source>
        <dbReference type="SAM" id="MobiDB-lite"/>
    </source>
</evidence>
<proteinExistence type="inferred from homology"/>
<dbReference type="GeneID" id="16996517"/>
<evidence type="ECO:0000313" key="11">
    <source>
        <dbReference type="Proteomes" id="UP000007014"/>
    </source>
</evidence>
<keyword evidence="4" id="KW-0460">Magnesium</keyword>
<dbReference type="GO" id="GO:0000287">
    <property type="term" value="F:magnesium ion binding"/>
    <property type="evidence" value="ECO:0007669"/>
    <property type="project" value="InterPro"/>
</dbReference>
<comment type="cofactor">
    <cofactor evidence="1">
        <name>Mg(2+)</name>
        <dbReference type="ChEBI" id="CHEBI:18420"/>
    </cofactor>
</comment>
<dbReference type="Gramene" id="CMQ067CT">
    <property type="protein sequence ID" value="CMQ067CT"/>
    <property type="gene ID" value="CMQ067C"/>
</dbReference>
<dbReference type="Pfam" id="PF02879">
    <property type="entry name" value="PGM_PMM_II"/>
    <property type="match status" value="1"/>
</dbReference>
<dbReference type="InterPro" id="IPR005841">
    <property type="entry name" value="Alpha-D-phosphohexomutase_SF"/>
</dbReference>
<dbReference type="RefSeq" id="XP_005538026.1">
    <property type="nucleotide sequence ID" value="XM_005537969.1"/>
</dbReference>
<evidence type="ECO:0000256" key="1">
    <source>
        <dbReference type="ARBA" id="ARBA00001946"/>
    </source>
</evidence>
<feature type="region of interest" description="Disordered" evidence="6">
    <location>
        <begin position="30"/>
        <end position="60"/>
    </location>
</feature>
<dbReference type="GO" id="GO:0005975">
    <property type="term" value="P:carbohydrate metabolic process"/>
    <property type="evidence" value="ECO:0007669"/>
    <property type="project" value="InterPro"/>
</dbReference>
<dbReference type="PROSITE" id="PS00710">
    <property type="entry name" value="PGM_PMM"/>
    <property type="match status" value="1"/>
</dbReference>
<keyword evidence="3" id="KW-0479">Metal-binding</keyword>
<dbReference type="PANTHER" id="PTHR45745">
    <property type="entry name" value="PHOSPHOMANNOMUTASE 45A"/>
    <property type="match status" value="1"/>
</dbReference>
<dbReference type="OrthoDB" id="8300170at2759"/>
<dbReference type="InterPro" id="IPR016055">
    <property type="entry name" value="A-D-PHexomutase_a/b/a-I/II/III"/>
</dbReference>
<sequence length="745" mass="83146">MSTLLIPAFAIAVAGLAALRWNTAKQVPHQVGRRPNGALRLPLGETNNGEANDRSGSPVLSRQDALQQARAEASAYAAQEPVQAFARKVRSLRPEDLLDRFGPSASLHFGTAGLREPMGPGYNLLNTVVVVRATRAVLGHLADTLGWEALRTRGILIGYDARQHSETFAQAAAVVCASHQVAFALLDRVVPTPLVAFGVVQQQRCAGIMITASHNPKEYNGYKLYMENGLQISAAVAKQIEARMRSEASSPRERQAELLFATKELASLPRQSVETLWQAYEQRIRHELYAPMRFDSARLQIVHTALHGVADDYLRRLFAAFALPTYTPTAAQQSPDGDFPTVPVPNPEEGAAVLRLAMQTAEQLLRSNKTNAVVVLANDPDADRLAVAELAPQTNPRWHIFHGDEVGILFAWWMLQQVEKLGKQRASTEMVFINSVVSSQMLGALAEHQHKLRCRWIQHYPGFKWLMEVAVAQTRPQQQVLLVYEEALGYALGGLRSGTLPVNDKDGIAAAIVAAQLAYFCHQNRTYGSLQGLLESLYRQYGLYLQHSGYLRCRDFRTLTPLFERIRQRLASGELVLFTADDGCGGGKPLPPRRYQIQSVYDWTRGYYCAYGCEPVPLSLPPQPKTHFMTFCIRESDEHRLSLQRQRRQQPRQTPSGDRSRTPSSPSTPMKPASPSLPADADLRITLRNSGTERKLKFYSELHVTRYSRLEDRDELRKALDRAVRAFIEAFLQPGLHGLEYGTDR</sequence>
<comment type="similarity">
    <text evidence="2">Belongs to the phosphohexose mutase family.</text>
</comment>
<dbReference type="GO" id="GO:0006166">
    <property type="term" value="P:purine ribonucleoside salvage"/>
    <property type="evidence" value="ECO:0007669"/>
    <property type="project" value="TreeGrafter"/>
</dbReference>
<dbReference type="GO" id="GO:0005634">
    <property type="term" value="C:nucleus"/>
    <property type="evidence" value="ECO:0007669"/>
    <property type="project" value="TreeGrafter"/>
</dbReference>
<dbReference type="Proteomes" id="UP000007014">
    <property type="component" value="Chromosome 17"/>
</dbReference>
<dbReference type="AlphaFoldDB" id="M1V697"/>
<dbReference type="EMBL" id="AP006499">
    <property type="protein sequence ID" value="BAM81990.1"/>
    <property type="molecule type" value="Genomic_DNA"/>
</dbReference>
<evidence type="ECO:0000313" key="10">
    <source>
        <dbReference type="EMBL" id="BAM81990.1"/>
    </source>
</evidence>
<dbReference type="InterPro" id="IPR005844">
    <property type="entry name" value="A-D-PHexomutase_a/b/a-I"/>
</dbReference>
<dbReference type="InterPro" id="IPR016066">
    <property type="entry name" value="A-D-PHexomutase_CS"/>
</dbReference>
<evidence type="ECO:0000256" key="2">
    <source>
        <dbReference type="ARBA" id="ARBA00010231"/>
    </source>
</evidence>
<feature type="domain" description="Alpha-D-phosphohexomutase alpha/beta/alpha" evidence="8">
    <location>
        <begin position="108"/>
        <end position="248"/>
    </location>
</feature>
<dbReference type="PRINTS" id="PR00509">
    <property type="entry name" value="PGMPMM"/>
</dbReference>
<dbReference type="PANTHER" id="PTHR45745:SF1">
    <property type="entry name" value="PHOSPHOGLUCOMUTASE 2B-RELATED"/>
    <property type="match status" value="1"/>
</dbReference>
<evidence type="ECO:0000256" key="7">
    <source>
        <dbReference type="SAM" id="SignalP"/>
    </source>
</evidence>
<dbReference type="InterPro" id="IPR005845">
    <property type="entry name" value="A-D-PHexomutase_a/b/a-II"/>
</dbReference>
<dbReference type="SUPFAM" id="SSF53738">
    <property type="entry name" value="Phosphoglucomutase, first 3 domains"/>
    <property type="match status" value="3"/>
</dbReference>
<accession>M1V697</accession>
<name>M1V697_CYAM1</name>
<evidence type="ECO:0000259" key="8">
    <source>
        <dbReference type="Pfam" id="PF02878"/>
    </source>
</evidence>
<reference evidence="10 11" key="2">
    <citation type="journal article" date="2007" name="BMC Biol.">
        <title>A 100%-complete sequence reveals unusually simple genomic features in the hot-spring red alga Cyanidioschyzon merolae.</title>
        <authorList>
            <person name="Nozaki H."/>
            <person name="Takano H."/>
            <person name="Misumi O."/>
            <person name="Terasawa K."/>
            <person name="Matsuzaki M."/>
            <person name="Maruyama S."/>
            <person name="Nishida K."/>
            <person name="Yagisawa F."/>
            <person name="Yoshida Y."/>
            <person name="Fujiwara T."/>
            <person name="Takio S."/>
            <person name="Tamura K."/>
            <person name="Chung S.J."/>
            <person name="Nakamura S."/>
            <person name="Kuroiwa H."/>
            <person name="Tanaka K."/>
            <person name="Sato N."/>
            <person name="Kuroiwa T."/>
        </authorList>
    </citation>
    <scope>NUCLEOTIDE SEQUENCE [LARGE SCALE GENOMIC DNA]</scope>
    <source>
        <strain evidence="10 11">10D</strain>
    </source>
</reference>
<organism evidence="10 11">
    <name type="scientific">Cyanidioschyzon merolae (strain NIES-3377 / 10D)</name>
    <name type="common">Unicellular red alga</name>
    <dbReference type="NCBI Taxonomy" id="280699"/>
    <lineage>
        <taxon>Eukaryota</taxon>
        <taxon>Rhodophyta</taxon>
        <taxon>Bangiophyceae</taxon>
        <taxon>Cyanidiales</taxon>
        <taxon>Cyanidiaceae</taxon>
        <taxon>Cyanidioschyzon</taxon>
    </lineage>
</organism>
<dbReference type="OMA" id="GYCVDPE"/>
<evidence type="ECO:0000256" key="3">
    <source>
        <dbReference type="ARBA" id="ARBA00022723"/>
    </source>
</evidence>
<dbReference type="Gene3D" id="3.40.120.10">
    <property type="entry name" value="Alpha-D-Glucose-1,6-Bisphosphate, subunit A, domain 3"/>
    <property type="match status" value="3"/>
</dbReference>
<evidence type="ECO:0000256" key="4">
    <source>
        <dbReference type="ARBA" id="ARBA00022842"/>
    </source>
</evidence>
<dbReference type="STRING" id="280699.M1V697"/>
<feature type="compositionally biased region" description="Polar residues" evidence="6">
    <location>
        <begin position="45"/>
        <end position="60"/>
    </location>
</feature>
<feature type="region of interest" description="Disordered" evidence="6">
    <location>
        <begin position="641"/>
        <end position="682"/>
    </location>
</feature>
<dbReference type="eggNOG" id="KOG1220">
    <property type="taxonomic scope" value="Eukaryota"/>
</dbReference>
<feature type="domain" description="Alpha-D-phosphohexomutase alpha/beta/alpha" evidence="9">
    <location>
        <begin position="282"/>
        <end position="388"/>
    </location>
</feature>
<protein>
    <submittedName>
        <fullName evidence="10">Phosphomannomutase</fullName>
    </submittedName>
</protein>
<dbReference type="Pfam" id="PF02878">
    <property type="entry name" value="PGM_PMM_I"/>
    <property type="match status" value="1"/>
</dbReference>
<reference evidence="10 11" key="1">
    <citation type="journal article" date="2004" name="Nature">
        <title>Genome sequence of the ultrasmall unicellular red alga Cyanidioschyzon merolae 10D.</title>
        <authorList>
            <person name="Matsuzaki M."/>
            <person name="Misumi O."/>
            <person name="Shin-i T."/>
            <person name="Maruyama S."/>
            <person name="Takahara M."/>
            <person name="Miyagishima S."/>
            <person name="Mori T."/>
            <person name="Nishida K."/>
            <person name="Yagisawa F."/>
            <person name="Nishida K."/>
            <person name="Yoshida Y."/>
            <person name="Nishimura Y."/>
            <person name="Nakao S."/>
            <person name="Kobayashi T."/>
            <person name="Momoyama Y."/>
            <person name="Higashiyama T."/>
            <person name="Minoda A."/>
            <person name="Sano M."/>
            <person name="Nomoto H."/>
            <person name="Oishi K."/>
            <person name="Hayashi H."/>
            <person name="Ohta F."/>
            <person name="Nishizaka S."/>
            <person name="Haga S."/>
            <person name="Miura S."/>
            <person name="Morishita T."/>
            <person name="Kabeya Y."/>
            <person name="Terasawa K."/>
            <person name="Suzuki Y."/>
            <person name="Ishii Y."/>
            <person name="Asakawa S."/>
            <person name="Takano H."/>
            <person name="Ohta N."/>
            <person name="Kuroiwa H."/>
            <person name="Tanaka K."/>
            <person name="Shimizu N."/>
            <person name="Sugano S."/>
            <person name="Sato N."/>
            <person name="Nozaki H."/>
            <person name="Ogasawara N."/>
            <person name="Kohara Y."/>
            <person name="Kuroiwa T."/>
        </authorList>
    </citation>
    <scope>NUCLEOTIDE SEQUENCE [LARGE SCALE GENOMIC DNA]</scope>
    <source>
        <strain evidence="10 11">10D</strain>
    </source>
</reference>
<evidence type="ECO:0000259" key="9">
    <source>
        <dbReference type="Pfam" id="PF02879"/>
    </source>
</evidence>
<feature type="signal peptide" evidence="7">
    <location>
        <begin position="1"/>
        <end position="18"/>
    </location>
</feature>
<dbReference type="GO" id="GO:0008973">
    <property type="term" value="F:phosphopentomutase activity"/>
    <property type="evidence" value="ECO:0007669"/>
    <property type="project" value="TreeGrafter"/>
</dbReference>
<feature type="compositionally biased region" description="Low complexity" evidence="6">
    <location>
        <begin position="651"/>
        <end position="676"/>
    </location>
</feature>
<keyword evidence="5" id="KW-0413">Isomerase</keyword>
<keyword evidence="11" id="KW-1185">Reference proteome</keyword>
<dbReference type="HOGENOM" id="CLU_016950_0_1_1"/>
<dbReference type="KEGG" id="cme:CYME_CMQ067C"/>
<keyword evidence="7" id="KW-0732">Signal</keyword>
<gene>
    <name evidence="10" type="ORF">CYME_CMQ067C</name>
</gene>